<dbReference type="Pfam" id="PF12244">
    <property type="entry name" value="DUF3606"/>
    <property type="match status" value="1"/>
</dbReference>
<comment type="caution">
    <text evidence="1">The sequence shown here is derived from an EMBL/GenBank/DDBJ whole genome shotgun (WGS) entry which is preliminary data.</text>
</comment>
<evidence type="ECO:0000313" key="2">
    <source>
        <dbReference type="Proteomes" id="UP001385892"/>
    </source>
</evidence>
<gene>
    <name evidence="1" type="ORF">WKW82_12760</name>
</gene>
<dbReference type="RefSeq" id="WP_340342652.1">
    <property type="nucleotide sequence ID" value="NZ_JBBKZT010000005.1"/>
</dbReference>
<dbReference type="Proteomes" id="UP001385892">
    <property type="component" value="Unassembled WGS sequence"/>
</dbReference>
<organism evidence="1 2">
    <name type="scientific">Variovorax rhizosphaerae</name>
    <dbReference type="NCBI Taxonomy" id="1836200"/>
    <lineage>
        <taxon>Bacteria</taxon>
        <taxon>Pseudomonadati</taxon>
        <taxon>Pseudomonadota</taxon>
        <taxon>Betaproteobacteria</taxon>
        <taxon>Burkholderiales</taxon>
        <taxon>Comamonadaceae</taxon>
        <taxon>Variovorax</taxon>
    </lineage>
</organism>
<accession>A0ABU8WLT3</accession>
<evidence type="ECO:0000313" key="1">
    <source>
        <dbReference type="EMBL" id="MEJ8847522.1"/>
    </source>
</evidence>
<dbReference type="InterPro" id="IPR022037">
    <property type="entry name" value="DUF3606"/>
</dbReference>
<dbReference type="EMBL" id="JBBKZT010000005">
    <property type="protein sequence ID" value="MEJ8847522.1"/>
    <property type="molecule type" value="Genomic_DNA"/>
</dbReference>
<protein>
    <submittedName>
        <fullName evidence="1">DUF3606 domain-containing protein</fullName>
    </submittedName>
</protein>
<reference evidence="1 2" key="1">
    <citation type="submission" date="2024-03" db="EMBL/GenBank/DDBJ databases">
        <title>Novel species of the genus Variovorax.</title>
        <authorList>
            <person name="Liu Q."/>
            <person name="Xin Y.-H."/>
        </authorList>
    </citation>
    <scope>NUCLEOTIDE SEQUENCE [LARGE SCALE GENOMIC DNA]</scope>
    <source>
        <strain evidence="1 2">KACC 18900</strain>
    </source>
</reference>
<sequence length="59" mass="6696">MTPATESATHHSLPFIDVTEPRQILFWTREFGVSEMQLRYAVAAAGESLQDIRDYLGLK</sequence>
<proteinExistence type="predicted"/>
<name>A0ABU8WLT3_9BURK</name>
<keyword evidence="2" id="KW-1185">Reference proteome</keyword>